<protein>
    <submittedName>
        <fullName evidence="3">ATPase</fullName>
    </submittedName>
</protein>
<dbReference type="SUPFAM" id="SSF55961">
    <property type="entry name" value="Bet v1-like"/>
    <property type="match status" value="1"/>
</dbReference>
<comment type="similarity">
    <text evidence="1">Belongs to the AHA1 family.</text>
</comment>
<sequence length="149" mass="15671">MKVSRVIAAPRPHVFAAFADPAALARWLPPAGMTAALSSFDARPGGGYLMTLTYGDPRRHGQGKTTADSDSVEVRFAAFSPERIVQQVAFRSDDAAFDGLMTMTWTFDETPAGTEVAVTVEDAPPGISDADHAAGIASSLDNLARFLGG</sequence>
<evidence type="ECO:0000313" key="3">
    <source>
        <dbReference type="EMBL" id="RAK55138.1"/>
    </source>
</evidence>
<name>A0A328AQE9_9CAUL</name>
<evidence type="ECO:0000259" key="2">
    <source>
        <dbReference type="Pfam" id="PF08327"/>
    </source>
</evidence>
<proteinExistence type="inferred from homology"/>
<evidence type="ECO:0000313" key="4">
    <source>
        <dbReference type="Proteomes" id="UP000249254"/>
    </source>
</evidence>
<dbReference type="OrthoDB" id="9786557at2"/>
<dbReference type="RefSeq" id="WP_111528886.1">
    <property type="nucleotide sequence ID" value="NZ_JBHRSG010000003.1"/>
</dbReference>
<reference evidence="4" key="1">
    <citation type="submission" date="2018-05" db="EMBL/GenBank/DDBJ databases">
        <authorList>
            <person name="Li X."/>
        </authorList>
    </citation>
    <scope>NUCLEOTIDE SEQUENCE [LARGE SCALE GENOMIC DNA]</scope>
    <source>
        <strain evidence="4">LX32</strain>
    </source>
</reference>
<keyword evidence="4" id="KW-1185">Reference proteome</keyword>
<gene>
    <name evidence="3" type="ORF">DJ017_11715</name>
</gene>
<organism evidence="3 4">
    <name type="scientific">Phenylobacterium soli</name>
    <dbReference type="NCBI Taxonomy" id="2170551"/>
    <lineage>
        <taxon>Bacteria</taxon>
        <taxon>Pseudomonadati</taxon>
        <taxon>Pseudomonadota</taxon>
        <taxon>Alphaproteobacteria</taxon>
        <taxon>Caulobacterales</taxon>
        <taxon>Caulobacteraceae</taxon>
        <taxon>Phenylobacterium</taxon>
    </lineage>
</organism>
<dbReference type="Pfam" id="PF08327">
    <property type="entry name" value="AHSA1"/>
    <property type="match status" value="1"/>
</dbReference>
<dbReference type="EMBL" id="QFYQ01000001">
    <property type="protein sequence ID" value="RAK55138.1"/>
    <property type="molecule type" value="Genomic_DNA"/>
</dbReference>
<comment type="caution">
    <text evidence="3">The sequence shown here is derived from an EMBL/GenBank/DDBJ whole genome shotgun (WGS) entry which is preliminary data.</text>
</comment>
<accession>A0A328AQE9</accession>
<dbReference type="Gene3D" id="3.30.530.20">
    <property type="match status" value="1"/>
</dbReference>
<dbReference type="InterPro" id="IPR023393">
    <property type="entry name" value="START-like_dom_sf"/>
</dbReference>
<dbReference type="InterPro" id="IPR013538">
    <property type="entry name" value="ASHA1/2-like_C"/>
</dbReference>
<dbReference type="AlphaFoldDB" id="A0A328AQE9"/>
<feature type="domain" description="Activator of Hsp90 ATPase homologue 1/2-like C-terminal" evidence="2">
    <location>
        <begin position="9"/>
        <end position="147"/>
    </location>
</feature>
<dbReference type="Proteomes" id="UP000249254">
    <property type="component" value="Unassembled WGS sequence"/>
</dbReference>
<evidence type="ECO:0000256" key="1">
    <source>
        <dbReference type="ARBA" id="ARBA00006817"/>
    </source>
</evidence>